<comment type="caution">
    <text evidence="2">The sequence shown here is derived from an EMBL/GenBank/DDBJ whole genome shotgun (WGS) entry which is preliminary data.</text>
</comment>
<dbReference type="OrthoDB" id="10630050at2759"/>
<organism evidence="2 3">
    <name type="scientific">Dissostichus mawsoni</name>
    <name type="common">Antarctic cod</name>
    <dbReference type="NCBI Taxonomy" id="36200"/>
    <lineage>
        <taxon>Eukaryota</taxon>
        <taxon>Metazoa</taxon>
        <taxon>Chordata</taxon>
        <taxon>Craniata</taxon>
        <taxon>Vertebrata</taxon>
        <taxon>Euteleostomi</taxon>
        <taxon>Actinopterygii</taxon>
        <taxon>Neopterygii</taxon>
        <taxon>Teleostei</taxon>
        <taxon>Neoteleostei</taxon>
        <taxon>Acanthomorphata</taxon>
        <taxon>Eupercaria</taxon>
        <taxon>Perciformes</taxon>
        <taxon>Notothenioidei</taxon>
        <taxon>Nototheniidae</taxon>
        <taxon>Dissostichus</taxon>
    </lineage>
</organism>
<sequence length="206" mass="23415">MALWTHLQTCSSSSTLSMGECVLCIRCSFCFTRSTSRLSGMPVRTPSRSMATSPFRRIMFWASRWLLLSWVCNATRAFSRWDLRGRSTQENMARSRARVSIGGSSSPLSSRQHLAWDRKRRRPCSICTEVTRAEEVDEGEEARDLSTSLCARRKSCTMPPKVERRSLDSSSTRRVSRLSGAKKHTNASLMRCSPPRPRERTSGGRW</sequence>
<accession>A0A7J5XJQ9</accession>
<feature type="compositionally biased region" description="Basic residues" evidence="1">
    <location>
        <begin position="174"/>
        <end position="185"/>
    </location>
</feature>
<gene>
    <name evidence="2" type="ORF">F7725_004674</name>
</gene>
<dbReference type="Proteomes" id="UP000518266">
    <property type="component" value="Unassembled WGS sequence"/>
</dbReference>
<name>A0A7J5XJQ9_DISMA</name>
<reference evidence="2 3" key="1">
    <citation type="submission" date="2020-03" db="EMBL/GenBank/DDBJ databases">
        <title>Dissostichus mawsoni Genome sequencing and assembly.</title>
        <authorList>
            <person name="Park H."/>
        </authorList>
    </citation>
    <scope>NUCLEOTIDE SEQUENCE [LARGE SCALE GENOMIC DNA]</scope>
    <source>
        <strain evidence="2">DM0001</strain>
        <tissue evidence="2">Muscle</tissue>
    </source>
</reference>
<dbReference type="AlphaFoldDB" id="A0A7J5XJQ9"/>
<protein>
    <submittedName>
        <fullName evidence="2">Uncharacterized protein</fullName>
    </submittedName>
</protein>
<keyword evidence="3" id="KW-1185">Reference proteome</keyword>
<feature type="region of interest" description="Disordered" evidence="1">
    <location>
        <begin position="160"/>
        <end position="206"/>
    </location>
</feature>
<feature type="compositionally biased region" description="Basic and acidic residues" evidence="1">
    <location>
        <begin position="196"/>
        <end position="206"/>
    </location>
</feature>
<proteinExistence type="predicted"/>
<evidence type="ECO:0000256" key="1">
    <source>
        <dbReference type="SAM" id="MobiDB-lite"/>
    </source>
</evidence>
<evidence type="ECO:0000313" key="3">
    <source>
        <dbReference type="Proteomes" id="UP000518266"/>
    </source>
</evidence>
<evidence type="ECO:0000313" key="2">
    <source>
        <dbReference type="EMBL" id="KAF3837210.1"/>
    </source>
</evidence>
<dbReference type="EMBL" id="JAAKFY010000023">
    <property type="protein sequence ID" value="KAF3837210.1"/>
    <property type="molecule type" value="Genomic_DNA"/>
</dbReference>